<sequence length="169" mass="19103">MIVFKDVFNDQEIFSDGIPYVLKDDLYYEIEGKMTSEVTDIPESAIGGNASAEVADETSEASSVSGINFVLANRLEKIDLTKKEFQSYIKVYMKKLLGYLEENSPDRVSVFKKGASAMVPKILNTFKDWDFYMGESKDSTCLLVLVNFREDGITPFGIVWKDGVNQEKY</sequence>
<dbReference type="InParanoid" id="B3RLY3"/>
<dbReference type="OMA" id="CAMITEG"/>
<dbReference type="CTD" id="6749284"/>
<proteinExistence type="inferred from homology"/>
<comment type="similarity">
    <text evidence="1">Belongs to the TCTP family.</text>
</comment>
<dbReference type="PANTHER" id="PTHR11991:SF0">
    <property type="entry name" value="TRANSLATIONALLY-CONTROLLED TUMOR PROTEIN"/>
    <property type="match status" value="1"/>
</dbReference>
<name>B3RLY3_TRIAD</name>
<dbReference type="eggNOG" id="KOG1727">
    <property type="taxonomic scope" value="Eukaryota"/>
</dbReference>
<evidence type="ECO:0000256" key="1">
    <source>
        <dbReference type="PROSITE-ProRule" id="PRU01133"/>
    </source>
</evidence>
<dbReference type="Pfam" id="PF00838">
    <property type="entry name" value="TCTP"/>
    <property type="match status" value="1"/>
</dbReference>
<dbReference type="InterPro" id="IPR034737">
    <property type="entry name" value="TCTP"/>
</dbReference>
<dbReference type="Gene3D" id="2.170.150.10">
    <property type="entry name" value="Metal Binding Protein, Guanine Nucleotide Exchange Factor, Chain A"/>
    <property type="match status" value="1"/>
</dbReference>
<dbReference type="HOGENOM" id="CLU_095877_0_1_1"/>
<evidence type="ECO:0000313" key="4">
    <source>
        <dbReference type="Proteomes" id="UP000009022"/>
    </source>
</evidence>
<accession>B3RLY3</accession>
<dbReference type="PRINTS" id="PR01653">
    <property type="entry name" value="TCTPROTEIN"/>
</dbReference>
<evidence type="ECO:0000313" key="3">
    <source>
        <dbReference type="EMBL" id="EDV29604.1"/>
    </source>
</evidence>
<gene>
    <name evidence="3" type="ORF">TRIADDRAFT_36985</name>
</gene>
<dbReference type="KEGG" id="tad:TRIADDRAFT_36985"/>
<dbReference type="SUPFAM" id="SSF51316">
    <property type="entry name" value="Mss4-like"/>
    <property type="match status" value="1"/>
</dbReference>
<dbReference type="InterPro" id="IPR011323">
    <property type="entry name" value="Mss4/transl-control_tumour"/>
</dbReference>
<dbReference type="GeneID" id="6749284"/>
<dbReference type="InterPro" id="IPR011057">
    <property type="entry name" value="Mss4-like_sf"/>
</dbReference>
<dbReference type="Proteomes" id="UP000009022">
    <property type="component" value="Unassembled WGS sequence"/>
</dbReference>
<dbReference type="STRING" id="10228.B3RLY3"/>
<dbReference type="InterPro" id="IPR018103">
    <property type="entry name" value="Translation_control_tumour_CS"/>
</dbReference>
<dbReference type="PROSITE" id="PS51797">
    <property type="entry name" value="TCTP_3"/>
    <property type="match status" value="1"/>
</dbReference>
<dbReference type="InterPro" id="IPR018105">
    <property type="entry name" value="Translational_control_tumour_p"/>
</dbReference>
<evidence type="ECO:0000259" key="2">
    <source>
        <dbReference type="PROSITE" id="PS51797"/>
    </source>
</evidence>
<dbReference type="PROSITE" id="PS01002">
    <property type="entry name" value="TCTP_1"/>
    <property type="match status" value="1"/>
</dbReference>
<dbReference type="GO" id="GO:0005737">
    <property type="term" value="C:cytoplasm"/>
    <property type="evidence" value="ECO:0000318"/>
    <property type="project" value="GO_Central"/>
</dbReference>
<protein>
    <recommendedName>
        <fullName evidence="2">TCTP domain-containing protein</fullName>
    </recommendedName>
</protein>
<dbReference type="FunCoup" id="B3RLY3">
    <property type="interactions" value="1492"/>
</dbReference>
<dbReference type="EMBL" id="DS985241">
    <property type="protein sequence ID" value="EDV29604.1"/>
    <property type="molecule type" value="Genomic_DNA"/>
</dbReference>
<dbReference type="PANTHER" id="PTHR11991">
    <property type="entry name" value="TRANSLATIONALLY CONTROLLED TUMOR PROTEIN-RELATED"/>
    <property type="match status" value="1"/>
</dbReference>
<dbReference type="GO" id="GO:0005509">
    <property type="term" value="F:calcium ion binding"/>
    <property type="evidence" value="ECO:0000318"/>
    <property type="project" value="GO_Central"/>
</dbReference>
<dbReference type="PhylomeDB" id="B3RLY3"/>
<dbReference type="RefSeq" id="XP_002108806.1">
    <property type="nucleotide sequence ID" value="XM_002108770.1"/>
</dbReference>
<reference evidence="3 4" key="1">
    <citation type="journal article" date="2008" name="Nature">
        <title>The Trichoplax genome and the nature of placozoans.</title>
        <authorList>
            <person name="Srivastava M."/>
            <person name="Begovic E."/>
            <person name="Chapman J."/>
            <person name="Putnam N.H."/>
            <person name="Hellsten U."/>
            <person name="Kawashima T."/>
            <person name="Kuo A."/>
            <person name="Mitros T."/>
            <person name="Salamov A."/>
            <person name="Carpenter M.L."/>
            <person name="Signorovitch A.Y."/>
            <person name="Moreno M.A."/>
            <person name="Kamm K."/>
            <person name="Grimwood J."/>
            <person name="Schmutz J."/>
            <person name="Shapiro H."/>
            <person name="Grigoriev I.V."/>
            <person name="Buss L.W."/>
            <person name="Schierwater B."/>
            <person name="Dellaporta S.L."/>
            <person name="Rokhsar D.S."/>
        </authorList>
    </citation>
    <scope>NUCLEOTIDE SEQUENCE [LARGE SCALE GENOMIC DNA]</scope>
    <source>
        <strain evidence="3 4">Grell-BS-1999</strain>
    </source>
</reference>
<dbReference type="AlphaFoldDB" id="B3RLY3"/>
<keyword evidence="4" id="KW-1185">Reference proteome</keyword>
<dbReference type="OrthoDB" id="10248936at2759"/>
<organism evidence="3 4">
    <name type="scientific">Trichoplax adhaerens</name>
    <name type="common">Trichoplax reptans</name>
    <dbReference type="NCBI Taxonomy" id="10228"/>
    <lineage>
        <taxon>Eukaryota</taxon>
        <taxon>Metazoa</taxon>
        <taxon>Placozoa</taxon>
        <taxon>Uniplacotomia</taxon>
        <taxon>Trichoplacea</taxon>
        <taxon>Trichoplacidae</taxon>
        <taxon>Trichoplax</taxon>
    </lineage>
</organism>
<feature type="domain" description="TCTP" evidence="2">
    <location>
        <begin position="1"/>
        <end position="169"/>
    </location>
</feature>